<reference evidence="1" key="1">
    <citation type="submission" date="2020-08" db="EMBL/GenBank/DDBJ databases">
        <title>Multicomponent nature underlies the extraordinary mechanical properties of spider dragline silk.</title>
        <authorList>
            <person name="Kono N."/>
            <person name="Nakamura H."/>
            <person name="Mori M."/>
            <person name="Yoshida Y."/>
            <person name="Ohtoshi R."/>
            <person name="Malay A.D."/>
            <person name="Moran D.A.P."/>
            <person name="Tomita M."/>
            <person name="Numata K."/>
            <person name="Arakawa K."/>
        </authorList>
    </citation>
    <scope>NUCLEOTIDE SEQUENCE</scope>
</reference>
<comment type="caution">
    <text evidence="1">The sequence shown here is derived from an EMBL/GenBank/DDBJ whole genome shotgun (WGS) entry which is preliminary data.</text>
</comment>
<gene>
    <name evidence="1" type="primary">X975_06179</name>
    <name evidence="1" type="ORF">TNIN_8961</name>
</gene>
<protein>
    <submittedName>
        <fullName evidence="1">Integrase catalytic domain-containing protein</fullName>
    </submittedName>
</protein>
<keyword evidence="2" id="KW-1185">Reference proteome</keyword>
<dbReference type="OrthoDB" id="6432436at2759"/>
<dbReference type="PANTHER" id="PTHR47331">
    <property type="entry name" value="PHD-TYPE DOMAIN-CONTAINING PROTEIN"/>
    <property type="match status" value="1"/>
</dbReference>
<dbReference type="AlphaFoldDB" id="A0A8X6JMJ7"/>
<proteinExistence type="predicted"/>
<evidence type="ECO:0000313" key="1">
    <source>
        <dbReference type="EMBL" id="GFS44201.1"/>
    </source>
</evidence>
<dbReference type="EMBL" id="BMAV01025740">
    <property type="protein sequence ID" value="GFS44201.1"/>
    <property type="molecule type" value="Genomic_DNA"/>
</dbReference>
<sequence>MGASLSARLSSNILKALKLDIPYFFWTDSKIPYFWVRGQPERFKPFIKNRIQEIQKLTSPSNWHHCPGIQNPADIVSRGVQISRLLNDTSWLHGPEWLRLPPEFWPESKNEDSPNSPDLENRKSNDIVQHECIIEERKSLYDISKYSNLEKVLRITAKYLAKPIDQLTSPLTSDRINQTPAFSVCGLDFAGPLYVNNFGELQKSYIVLFTCGVTRAFHLELWCLI</sequence>
<accession>A0A8X6JMJ7</accession>
<evidence type="ECO:0000313" key="2">
    <source>
        <dbReference type="Proteomes" id="UP000886998"/>
    </source>
</evidence>
<organism evidence="1 2">
    <name type="scientific">Trichonephila inaurata madagascariensis</name>
    <dbReference type="NCBI Taxonomy" id="2747483"/>
    <lineage>
        <taxon>Eukaryota</taxon>
        <taxon>Metazoa</taxon>
        <taxon>Ecdysozoa</taxon>
        <taxon>Arthropoda</taxon>
        <taxon>Chelicerata</taxon>
        <taxon>Arachnida</taxon>
        <taxon>Araneae</taxon>
        <taxon>Araneomorphae</taxon>
        <taxon>Entelegynae</taxon>
        <taxon>Araneoidea</taxon>
        <taxon>Nephilidae</taxon>
        <taxon>Trichonephila</taxon>
        <taxon>Trichonephila inaurata</taxon>
    </lineage>
</organism>
<dbReference type="Proteomes" id="UP000886998">
    <property type="component" value="Unassembled WGS sequence"/>
</dbReference>
<name>A0A8X6JMJ7_9ARAC</name>